<evidence type="ECO:0000313" key="7">
    <source>
        <dbReference type="Proteomes" id="UP000504693"/>
    </source>
</evidence>
<dbReference type="EMBL" id="CP053921">
    <property type="protein sequence ID" value="QKG72201.1"/>
    <property type="molecule type" value="Genomic_DNA"/>
</dbReference>
<dbReference type="EC" id="3.1.1.-" evidence="3"/>
<gene>
    <name evidence="6" type="ORF">HQR01_12965</name>
</gene>
<dbReference type="Gene3D" id="3.40.50.1820">
    <property type="entry name" value="alpha/beta hydrolase"/>
    <property type="match status" value="2"/>
</dbReference>
<dbReference type="SUPFAM" id="SSF53474">
    <property type="entry name" value="alpha/beta-Hydrolases"/>
    <property type="match status" value="1"/>
</dbReference>
<reference evidence="6 7" key="1">
    <citation type="submission" date="2020-05" db="EMBL/GenBank/DDBJ databases">
        <title>Erythrobacter mangrovi sp. nov., isolated from rhizosphere soil of mangrove plant (Kandelia candel).</title>
        <authorList>
            <person name="Ye Y.H."/>
        </authorList>
    </citation>
    <scope>NUCLEOTIDE SEQUENCE [LARGE SCALE GENOMIC DNA]</scope>
    <source>
        <strain evidence="6 7">EB310</strain>
    </source>
</reference>
<dbReference type="InterPro" id="IPR002018">
    <property type="entry name" value="CarbesteraseB"/>
</dbReference>
<protein>
    <recommendedName>
        <fullName evidence="3">Carboxylic ester hydrolase</fullName>
        <ecNumber evidence="3">3.1.1.-</ecNumber>
    </recommendedName>
</protein>
<evidence type="ECO:0000256" key="4">
    <source>
        <dbReference type="SAM" id="MobiDB-lite"/>
    </source>
</evidence>
<dbReference type="Proteomes" id="UP000504693">
    <property type="component" value="Chromosome"/>
</dbReference>
<evidence type="ECO:0000313" key="6">
    <source>
        <dbReference type="EMBL" id="QKG72201.1"/>
    </source>
</evidence>
<proteinExistence type="inferred from homology"/>
<evidence type="ECO:0000256" key="1">
    <source>
        <dbReference type="ARBA" id="ARBA00005964"/>
    </source>
</evidence>
<dbReference type="GO" id="GO:0016787">
    <property type="term" value="F:hydrolase activity"/>
    <property type="evidence" value="ECO:0007669"/>
    <property type="project" value="UniProtKB-KW"/>
</dbReference>
<dbReference type="InterPro" id="IPR050309">
    <property type="entry name" value="Type-B_Carboxylest/Lipase"/>
</dbReference>
<dbReference type="InterPro" id="IPR019826">
    <property type="entry name" value="Carboxylesterase_B_AS"/>
</dbReference>
<feature type="domain" description="Carboxylesterase type B" evidence="5">
    <location>
        <begin position="8"/>
        <end position="319"/>
    </location>
</feature>
<dbReference type="KEGG" id="emv:HQR01_12965"/>
<sequence>MPKEITPAVVQVEAGSLVGSDEDGILVFRGVPYAAPPVGNLRWRPPQPVAHWPGERAASAHDAPCPQPVDLDATVANFGGVSGAQSEDCLYLTIYAPPKTRKAPVLVWFHGGAFFLGAGHLGSYDGTANARDGVITVGVNYRLGALANFVHPALAAEFPEEAKGNYALQDSVAALEWVRENIAAFGGDPQNVIIAGQSAGGGIVTALLSLPAAKGLFGKAIVQSGSLLLPDRDPHDASKLAVGALTKIGVAPDIDASGLRAISAQTFAASPDLRTGFFFTSDAKYKPMSTIAALRAGKEVDVPLLVGSNAGERGFSAARTFARLAGDEGTPAFLYRFEHVPAFRTGEWTKGPIHSAELMFSFDSIDRSSWGGEHADATDRAIARTVNSCWIAFMKMSPGERSFKCGNGFEFRPYGEGGDAARFQTGGPVMAPADGLPDGPDAEN</sequence>
<evidence type="ECO:0000256" key="2">
    <source>
        <dbReference type="ARBA" id="ARBA00022801"/>
    </source>
</evidence>
<dbReference type="InterPro" id="IPR029058">
    <property type="entry name" value="AB_hydrolase_fold"/>
</dbReference>
<dbReference type="Pfam" id="PF00135">
    <property type="entry name" value="COesterase"/>
    <property type="match status" value="1"/>
</dbReference>
<comment type="similarity">
    <text evidence="1 3">Belongs to the type-B carboxylesterase/lipase family.</text>
</comment>
<keyword evidence="2 3" id="KW-0378">Hydrolase</keyword>
<organism evidence="6 7">
    <name type="scientific">Erythrobacter mangrovi</name>
    <dbReference type="NCBI Taxonomy" id="2739433"/>
    <lineage>
        <taxon>Bacteria</taxon>
        <taxon>Pseudomonadati</taxon>
        <taxon>Pseudomonadota</taxon>
        <taxon>Alphaproteobacteria</taxon>
        <taxon>Sphingomonadales</taxon>
        <taxon>Erythrobacteraceae</taxon>
        <taxon>Erythrobacter/Porphyrobacter group</taxon>
        <taxon>Erythrobacter</taxon>
    </lineage>
</organism>
<evidence type="ECO:0000256" key="3">
    <source>
        <dbReference type="RuleBase" id="RU361235"/>
    </source>
</evidence>
<dbReference type="PROSITE" id="PS00122">
    <property type="entry name" value="CARBOXYLESTERASE_B_1"/>
    <property type="match status" value="1"/>
</dbReference>
<name>A0A7D4BBR7_9SPHN</name>
<dbReference type="AlphaFoldDB" id="A0A7D4BBR7"/>
<dbReference type="RefSeq" id="WP_173215260.1">
    <property type="nucleotide sequence ID" value="NZ_CP053921.1"/>
</dbReference>
<feature type="region of interest" description="Disordered" evidence="4">
    <location>
        <begin position="423"/>
        <end position="444"/>
    </location>
</feature>
<keyword evidence="7" id="KW-1185">Reference proteome</keyword>
<accession>A0A7D4BBR7</accession>
<evidence type="ECO:0000259" key="5">
    <source>
        <dbReference type="Pfam" id="PF00135"/>
    </source>
</evidence>
<dbReference type="PANTHER" id="PTHR11559">
    <property type="entry name" value="CARBOXYLESTERASE"/>
    <property type="match status" value="1"/>
</dbReference>